<accession>A0ABY5L6J4</accession>
<proteinExistence type="predicted"/>
<gene>
    <name evidence="1" type="ORF">NMP03_08250</name>
</gene>
<dbReference type="EMBL" id="CP101740">
    <property type="protein sequence ID" value="UUL81228.1"/>
    <property type="molecule type" value="Genomic_DNA"/>
</dbReference>
<evidence type="ECO:0000313" key="2">
    <source>
        <dbReference type="Proteomes" id="UP001058533"/>
    </source>
</evidence>
<dbReference type="RefSeq" id="WP_256504876.1">
    <property type="nucleotide sequence ID" value="NZ_CP101740.1"/>
</dbReference>
<dbReference type="Proteomes" id="UP001058533">
    <property type="component" value="Chromosome"/>
</dbReference>
<sequence length="241" mass="26166">MNRVLLNNVDHHAMKVAIRSGAAFGDCANQLPVFPSEFQELQREFAIVFRRNDDAIDAYVLLGLDRDENLFLGQHGWTSRYVPAVQRRGPFSIALARPEPGGAPANTDLMIHVDLDDPRVGDPDGLPLFLDHGGNAPYLDEAGAVLNVIFEGMQTAPAINAELEAAGLLKPVTMQIDLDDETQYEVPDLLTVDPQALAGLSGEALERLHRNGLLHAATMAACSLGNIAELIARKNRKRAAT</sequence>
<dbReference type="Pfam" id="PF07277">
    <property type="entry name" value="SapC"/>
    <property type="match status" value="1"/>
</dbReference>
<keyword evidence="2" id="KW-1185">Reference proteome</keyword>
<protein>
    <submittedName>
        <fullName evidence="1">SapC family protein</fullName>
    </submittedName>
</protein>
<dbReference type="InterPro" id="IPR010836">
    <property type="entry name" value="SapC"/>
</dbReference>
<evidence type="ECO:0000313" key="1">
    <source>
        <dbReference type="EMBL" id="UUL81228.1"/>
    </source>
</evidence>
<name>A0ABY5L6J4_9SPHN</name>
<organism evidence="1 2">
    <name type="scientific">Sphingomonas qomolangmaensis</name>
    <dbReference type="NCBI Taxonomy" id="2918765"/>
    <lineage>
        <taxon>Bacteria</taxon>
        <taxon>Pseudomonadati</taxon>
        <taxon>Pseudomonadota</taxon>
        <taxon>Alphaproteobacteria</taxon>
        <taxon>Sphingomonadales</taxon>
        <taxon>Sphingomonadaceae</taxon>
        <taxon>Sphingomonas</taxon>
    </lineage>
</organism>
<reference evidence="1" key="1">
    <citation type="submission" date="2022-07" db="EMBL/GenBank/DDBJ databases">
        <title>Sphingomonas sp. nov., a novel bacterium isolated from the north slope of the Mount Everest.</title>
        <authorList>
            <person name="Cui X."/>
            <person name="Liu Y."/>
        </authorList>
    </citation>
    <scope>NUCLEOTIDE SEQUENCE</scope>
    <source>
        <strain evidence="1">S5-59</strain>
    </source>
</reference>